<evidence type="ECO:0000313" key="6">
    <source>
        <dbReference type="Proteomes" id="UP000070198"/>
    </source>
</evidence>
<dbReference type="Pfam" id="PF08951">
    <property type="entry name" value="EntA_Immun"/>
    <property type="match status" value="1"/>
</dbReference>
<evidence type="ECO:0000313" key="7">
    <source>
        <dbReference type="Proteomes" id="UP000071927"/>
    </source>
</evidence>
<dbReference type="EMBL" id="CCBC010000201">
    <property type="protein sequence ID" value="CDO18646.1"/>
    <property type="molecule type" value="Genomic_DNA"/>
</dbReference>
<dbReference type="Proteomes" id="UP000249013">
    <property type="component" value="Chromosome 1"/>
</dbReference>
<evidence type="ECO:0000313" key="2">
    <source>
        <dbReference type="EMBL" id="KXT73690.1"/>
    </source>
</evidence>
<dbReference type="GO" id="GO:0030153">
    <property type="term" value="P:bacteriocin immunity"/>
    <property type="evidence" value="ECO:0007669"/>
    <property type="project" value="InterPro"/>
</dbReference>
<dbReference type="EMBL" id="LQOF01000016">
    <property type="protein sequence ID" value="KXT73690.1"/>
    <property type="molecule type" value="Genomic_DNA"/>
</dbReference>
<dbReference type="CDD" id="cd21059">
    <property type="entry name" value="LciA-like"/>
    <property type="match status" value="1"/>
</dbReference>
<evidence type="ECO:0000313" key="5">
    <source>
        <dbReference type="Proteomes" id="UP000027584"/>
    </source>
</evidence>
<dbReference type="Proteomes" id="UP000027584">
    <property type="component" value="Unassembled WGS sequence"/>
</dbReference>
<dbReference type="Proteomes" id="UP000070198">
    <property type="component" value="Unassembled WGS sequence"/>
</dbReference>
<dbReference type="PATRIC" id="fig|315405.11.peg.127"/>
<reference evidence="1 5" key="1">
    <citation type="submission" date="2014-02" db="EMBL/GenBank/DDBJ databases">
        <authorList>
            <person name="Manrique M."/>
        </authorList>
    </citation>
    <scope>NUCLEOTIDE SEQUENCE [LARGE SCALE GENOMIC DNA]</scope>
    <source>
        <strain evidence="1 5">LMG17956</strain>
    </source>
</reference>
<evidence type="ECO:0000313" key="8">
    <source>
        <dbReference type="Proteomes" id="UP000249013"/>
    </source>
</evidence>
<dbReference type="AlphaFoldDB" id="A0A060RI01"/>
<dbReference type="EMBL" id="LQXV01000132">
    <property type="protein sequence ID" value="KXU09773.1"/>
    <property type="molecule type" value="Genomic_DNA"/>
</dbReference>
<evidence type="ECO:0000313" key="1">
    <source>
        <dbReference type="EMBL" id="CDO18646.1"/>
    </source>
</evidence>
<dbReference type="OMA" id="FDREVMM"/>
<evidence type="ECO:0000313" key="3">
    <source>
        <dbReference type="EMBL" id="KXU09773.1"/>
    </source>
</evidence>
<dbReference type="Proteomes" id="UP000071927">
    <property type="component" value="Unassembled WGS sequence"/>
</dbReference>
<organism evidence="1 5">
    <name type="scientific">Streptococcus gallolyticus</name>
    <dbReference type="NCBI Taxonomy" id="315405"/>
    <lineage>
        <taxon>Bacteria</taxon>
        <taxon>Bacillati</taxon>
        <taxon>Bacillota</taxon>
        <taxon>Bacilli</taxon>
        <taxon>Lactobacillales</taxon>
        <taxon>Streptococcaceae</taxon>
        <taxon>Streptococcus</taxon>
    </lineage>
</organism>
<dbReference type="GeneID" id="57920765"/>
<reference evidence="1 5" key="2">
    <citation type="submission" date="2014-05" db="EMBL/GenBank/DDBJ databases">
        <title>Genome sequence of Streptococcus gallolyticus.</title>
        <authorList>
            <person name="Del Campo R."/>
        </authorList>
    </citation>
    <scope>NUCLEOTIDE SEQUENCE [LARGE SCALE GENOMIC DNA]</scope>
    <source>
        <strain evidence="1 5">LMG17956</strain>
    </source>
</reference>
<accession>A0A060RI01</accession>
<dbReference type="RefSeq" id="WP_003066564.1">
    <property type="nucleotide sequence ID" value="NZ_CP054015.1"/>
</dbReference>
<name>A0A060RI01_9STRE</name>
<sequence length="103" mass="11356">MTKLVKEELLNEVYDLVLSVDIKDEERQALLTFKNAVEAGQDFDRAVMSLASDLRRIGVANIAKKTKMSASVNTFYQKIATYGEFEKNLGRGLMAMGVVGGGH</sequence>
<dbReference type="EMBL" id="LS483409">
    <property type="protein sequence ID" value="SQG80420.1"/>
    <property type="molecule type" value="Genomic_DNA"/>
</dbReference>
<gene>
    <name evidence="1" type="ORF">BN963_SGAL_01849</name>
    <name evidence="4" type="ORF">NCTC13773_02251</name>
    <name evidence="2" type="ORF">SGADD02_00116</name>
    <name evidence="3" type="ORF">SGADD03_00503</name>
</gene>
<reference evidence="4 8" key="4">
    <citation type="submission" date="2018-06" db="EMBL/GenBank/DDBJ databases">
        <authorList>
            <consortium name="Pathogen Informatics"/>
            <person name="Doyle S."/>
        </authorList>
    </citation>
    <scope>NUCLEOTIDE SEQUENCE [LARGE SCALE GENOMIC DNA]</scope>
    <source>
        <strain evidence="4 8">NCTC13773</strain>
    </source>
</reference>
<proteinExistence type="predicted"/>
<reference evidence="6 7" key="3">
    <citation type="submission" date="2016-01" db="EMBL/GenBank/DDBJ databases">
        <title>Highly variable Streptococcus oralis are common among viridans streptococci isolated from primates.</title>
        <authorList>
            <person name="Denapaite D."/>
            <person name="Rieger M."/>
            <person name="Koendgen S."/>
            <person name="Brueckner R."/>
            <person name="Ochigava I."/>
            <person name="Kappeler P."/>
            <person name="Maetz-Rensing K."/>
            <person name="Leendertz F."/>
            <person name="Hakenbeck R."/>
        </authorList>
    </citation>
    <scope>NUCLEOTIDE SEQUENCE [LARGE SCALE GENOMIC DNA]</scope>
    <source>
        <strain evidence="2 6">DD02</strain>
        <strain evidence="3 7">DD03</strain>
    </source>
</reference>
<dbReference type="SMR" id="A0A060RI01"/>
<dbReference type="InterPro" id="IPR015046">
    <property type="entry name" value="LciA_Immunity-like"/>
</dbReference>
<evidence type="ECO:0000313" key="4">
    <source>
        <dbReference type="EMBL" id="SQG80420.1"/>
    </source>
</evidence>
<protein>
    <submittedName>
        <fullName evidence="4">Enterocin A Immunity protein</fullName>
    </submittedName>
</protein>